<reference evidence="3" key="1">
    <citation type="submission" date="2019-08" db="EMBL/GenBank/DDBJ databases">
        <authorList>
            <person name="Kucharzyk K."/>
            <person name="Murdoch R.W."/>
            <person name="Higgins S."/>
            <person name="Loffler F."/>
        </authorList>
    </citation>
    <scope>NUCLEOTIDE SEQUENCE</scope>
</reference>
<keyword evidence="3" id="KW-0808">Transferase</keyword>
<keyword evidence="3" id="KW-0548">Nucleotidyltransferase</keyword>
<dbReference type="Pfam" id="PF01192">
    <property type="entry name" value="RNA_pol_Rpb6"/>
    <property type="match status" value="1"/>
</dbReference>
<dbReference type="GO" id="GO:0006351">
    <property type="term" value="P:DNA-templated transcription"/>
    <property type="evidence" value="ECO:0007669"/>
    <property type="project" value="InterPro"/>
</dbReference>
<dbReference type="SMART" id="SM01409">
    <property type="entry name" value="RNA_pol_Rpb6"/>
    <property type="match status" value="1"/>
</dbReference>
<keyword evidence="2" id="KW-0804">Transcription</keyword>
<sequence length="81" mass="8826">MIFYDMDSLAEKQGINNKYLLTAAVAARARALSEQKGRTLDEDNEKFISTALQEFDLGAVRLSQERESVPESGAGSESANA</sequence>
<dbReference type="AlphaFoldDB" id="A0A645BR42"/>
<evidence type="ECO:0000256" key="2">
    <source>
        <dbReference type="ARBA" id="ARBA00023163"/>
    </source>
</evidence>
<organism evidence="3">
    <name type="scientific">bioreactor metagenome</name>
    <dbReference type="NCBI Taxonomy" id="1076179"/>
    <lineage>
        <taxon>unclassified sequences</taxon>
        <taxon>metagenomes</taxon>
        <taxon>ecological metagenomes</taxon>
    </lineage>
</organism>
<evidence type="ECO:0000313" key="3">
    <source>
        <dbReference type="EMBL" id="MPM67697.1"/>
    </source>
</evidence>
<dbReference type="GO" id="GO:0000428">
    <property type="term" value="C:DNA-directed RNA polymerase complex"/>
    <property type="evidence" value="ECO:0007669"/>
    <property type="project" value="UniProtKB-KW"/>
</dbReference>
<accession>A0A645BR42</accession>
<evidence type="ECO:0000256" key="1">
    <source>
        <dbReference type="ARBA" id="ARBA00022478"/>
    </source>
</evidence>
<proteinExistence type="predicted"/>
<dbReference type="InterPro" id="IPR006110">
    <property type="entry name" value="Pol_omega/Rpo6/RPB6"/>
</dbReference>
<name>A0A645BR42_9ZZZZ</name>
<dbReference type="Gene3D" id="3.90.940.10">
    <property type="match status" value="1"/>
</dbReference>
<keyword evidence="1 3" id="KW-0240">DNA-directed RNA polymerase</keyword>
<gene>
    <name evidence="3" type="primary">rpoZ_17</name>
    <name evidence="3" type="ORF">SDC9_114621</name>
</gene>
<dbReference type="SUPFAM" id="SSF63562">
    <property type="entry name" value="RPB6/omega subunit-like"/>
    <property type="match status" value="1"/>
</dbReference>
<dbReference type="InterPro" id="IPR036161">
    <property type="entry name" value="RPB6/omega-like_sf"/>
</dbReference>
<protein>
    <submittedName>
        <fullName evidence="3">DNA-directed RNA polymerase subunit omega</fullName>
        <ecNumber evidence="3">2.7.7.6</ecNumber>
    </submittedName>
</protein>
<comment type="caution">
    <text evidence="3">The sequence shown here is derived from an EMBL/GenBank/DDBJ whole genome shotgun (WGS) entry which is preliminary data.</text>
</comment>
<dbReference type="EC" id="2.7.7.6" evidence="3"/>
<dbReference type="GO" id="GO:0003677">
    <property type="term" value="F:DNA binding"/>
    <property type="evidence" value="ECO:0007669"/>
    <property type="project" value="InterPro"/>
</dbReference>
<dbReference type="GO" id="GO:0003899">
    <property type="term" value="F:DNA-directed RNA polymerase activity"/>
    <property type="evidence" value="ECO:0007669"/>
    <property type="project" value="UniProtKB-EC"/>
</dbReference>
<dbReference type="EMBL" id="VSSQ01021838">
    <property type="protein sequence ID" value="MPM67697.1"/>
    <property type="molecule type" value="Genomic_DNA"/>
</dbReference>